<name>A0A449B5K9_9BACT</name>
<organism evidence="1 2">
    <name type="scientific">Mycoplasmopsis columboralis</name>
    <dbReference type="NCBI Taxonomy" id="171282"/>
    <lineage>
        <taxon>Bacteria</taxon>
        <taxon>Bacillati</taxon>
        <taxon>Mycoplasmatota</taxon>
        <taxon>Mycoplasmoidales</taxon>
        <taxon>Metamycoplasmataceae</taxon>
        <taxon>Mycoplasmopsis</taxon>
    </lineage>
</organism>
<dbReference type="RefSeq" id="WP_036434083.1">
    <property type="nucleotide sequence ID" value="NZ_LR215039.1"/>
</dbReference>
<proteinExistence type="predicted"/>
<dbReference type="Proteomes" id="UP000289497">
    <property type="component" value="Chromosome"/>
</dbReference>
<evidence type="ECO:0000313" key="1">
    <source>
        <dbReference type="EMBL" id="VEU75891.1"/>
    </source>
</evidence>
<dbReference type="EMBL" id="LR215039">
    <property type="protein sequence ID" value="VEU75891.1"/>
    <property type="molecule type" value="Genomic_DNA"/>
</dbReference>
<evidence type="ECO:0000313" key="2">
    <source>
        <dbReference type="Proteomes" id="UP000289497"/>
    </source>
</evidence>
<gene>
    <name evidence="1" type="ORF">NCTC10179_00047</name>
</gene>
<sequence length="631" mass="73675">MKKEKIDYNLKQKIKRITIAILALGSLSALTIGSLTYKAKNKFHPAFWNYKSYASDLSKQTINEVFEYKEFDEITEFSRAIINNKTYAGVGTDFQIASLIKKDLIQKIDFQKLLDLDKPIENPEELKVILQTIYTPSVWQHLSSYDEELKTNENGELFEEPRHLWEYMVPYYIQDVVIGINPTKISDNKIKTYQPIFEDKEKTDQLLAQNQELLAKNEKKQVAKYSFFNIFNTLFKNGFENLTITDARRNNMLFGTSYWINSPNFSQDNINFYGQPTTETNYKTLIDNFTSLVKDSTGYEITNSDKINLNGDGLKILTNLIWPKNGGAIPSSAALMFNGDALDAWYSSDNSEGSVEIPDGTIRIIRPENNLILLEGTIISKGLAKEHQQPIYDVLKRSFYANLNTLWRKYLKLSNNNTTEFNPEIKQKAAKEVITDFYKEYLESLLTEFDDNNLKQSVINQLANIYQLTLYNDDNLFNFRTFYSTYLESVSSEILEQLLKVLNAYNQRNSEESTSYTLETNKEEYWEQLINILSYVNFAESRYNEDIFVTKYQNLENFDLINYTPSKEIEFEIVKRNYFVNEDNTIDEHAIEIYTVKDNWDYATVVHKALNSVPDRLRTFIDDYYTKKIKN</sequence>
<dbReference type="KEGG" id="mcou:NCTC10179_00047"/>
<dbReference type="AlphaFoldDB" id="A0A449B5K9"/>
<protein>
    <submittedName>
        <fullName evidence="1">Uncharacterized protein</fullName>
    </submittedName>
</protein>
<dbReference type="Gene3D" id="3.40.190.10">
    <property type="entry name" value="Periplasmic binding protein-like II"/>
    <property type="match status" value="1"/>
</dbReference>
<reference evidence="1 2" key="1">
    <citation type="submission" date="2019-01" db="EMBL/GenBank/DDBJ databases">
        <authorList>
            <consortium name="Pathogen Informatics"/>
        </authorList>
    </citation>
    <scope>NUCLEOTIDE SEQUENCE [LARGE SCALE GENOMIC DNA]</scope>
    <source>
        <strain evidence="1 2">NCTC10179</strain>
    </source>
</reference>
<dbReference type="OrthoDB" id="403918at2"/>
<keyword evidence="2" id="KW-1185">Reference proteome</keyword>
<accession>A0A449B5K9</accession>